<dbReference type="InParanoid" id="F4RXL1"/>
<dbReference type="EMBL" id="GL883128">
    <property type="protein sequence ID" value="EGG02873.1"/>
    <property type="molecule type" value="Genomic_DNA"/>
</dbReference>
<dbReference type="Proteomes" id="UP000001072">
    <property type="component" value="Unassembled WGS sequence"/>
</dbReference>
<keyword evidence="2" id="KW-1185">Reference proteome</keyword>
<dbReference type="AlphaFoldDB" id="F4RXL1"/>
<protein>
    <submittedName>
        <fullName evidence="1">Uncharacterized protein</fullName>
    </submittedName>
</protein>
<name>F4RXL1_MELLP</name>
<dbReference type="RefSeq" id="XP_007413986.1">
    <property type="nucleotide sequence ID" value="XM_007413924.1"/>
</dbReference>
<proteinExistence type="predicted"/>
<accession>F4RXL1</accession>
<evidence type="ECO:0000313" key="1">
    <source>
        <dbReference type="EMBL" id="EGG02873.1"/>
    </source>
</evidence>
<evidence type="ECO:0000313" key="2">
    <source>
        <dbReference type="Proteomes" id="UP000001072"/>
    </source>
</evidence>
<reference evidence="2" key="1">
    <citation type="journal article" date="2011" name="Proc. Natl. Acad. Sci. U.S.A.">
        <title>Obligate biotrophy features unraveled by the genomic analysis of rust fungi.</title>
        <authorList>
            <person name="Duplessis S."/>
            <person name="Cuomo C.A."/>
            <person name="Lin Y.-C."/>
            <person name="Aerts A."/>
            <person name="Tisserant E."/>
            <person name="Veneault-Fourrey C."/>
            <person name="Joly D.L."/>
            <person name="Hacquard S."/>
            <person name="Amselem J."/>
            <person name="Cantarel B.L."/>
            <person name="Chiu R."/>
            <person name="Coutinho P.M."/>
            <person name="Feau N."/>
            <person name="Field M."/>
            <person name="Frey P."/>
            <person name="Gelhaye E."/>
            <person name="Goldberg J."/>
            <person name="Grabherr M.G."/>
            <person name="Kodira C.D."/>
            <person name="Kohler A."/>
            <person name="Kuees U."/>
            <person name="Lindquist E.A."/>
            <person name="Lucas S.M."/>
            <person name="Mago R."/>
            <person name="Mauceli E."/>
            <person name="Morin E."/>
            <person name="Murat C."/>
            <person name="Pangilinan J.L."/>
            <person name="Park R."/>
            <person name="Pearson M."/>
            <person name="Quesneville H."/>
            <person name="Rouhier N."/>
            <person name="Sakthikumar S."/>
            <person name="Salamov A.A."/>
            <person name="Schmutz J."/>
            <person name="Selles B."/>
            <person name="Shapiro H."/>
            <person name="Tanguay P."/>
            <person name="Tuskan G.A."/>
            <person name="Henrissat B."/>
            <person name="Van de Peer Y."/>
            <person name="Rouze P."/>
            <person name="Ellis J.G."/>
            <person name="Dodds P.N."/>
            <person name="Schein J.E."/>
            <person name="Zhong S."/>
            <person name="Hamelin R.C."/>
            <person name="Grigoriev I.V."/>
            <person name="Szabo L.J."/>
            <person name="Martin F."/>
        </authorList>
    </citation>
    <scope>NUCLEOTIDE SEQUENCE [LARGE SCALE GENOMIC DNA]</scope>
    <source>
        <strain evidence="2">98AG31 / pathotype 3-4-7</strain>
    </source>
</reference>
<dbReference type="GeneID" id="18929079"/>
<organism evidence="2">
    <name type="scientific">Melampsora larici-populina (strain 98AG31 / pathotype 3-4-7)</name>
    <name type="common">Poplar leaf rust fungus</name>
    <dbReference type="NCBI Taxonomy" id="747676"/>
    <lineage>
        <taxon>Eukaryota</taxon>
        <taxon>Fungi</taxon>
        <taxon>Dikarya</taxon>
        <taxon>Basidiomycota</taxon>
        <taxon>Pucciniomycotina</taxon>
        <taxon>Pucciniomycetes</taxon>
        <taxon>Pucciniales</taxon>
        <taxon>Melampsoraceae</taxon>
        <taxon>Melampsora</taxon>
    </lineage>
</organism>
<dbReference type="VEuPathDB" id="FungiDB:MELLADRAFT_57035"/>
<gene>
    <name evidence="1" type="ORF">MELLADRAFT_57035</name>
</gene>
<sequence>MPDEWKMSFGEWISAFDLFISYIRYYGHGDLADRFVTHRENVLAIKREKVSWIMAFRYDQAIRCSVMTF</sequence>
<dbReference type="HOGENOM" id="CLU_2782812_0_0_1"/>
<feature type="non-terminal residue" evidence="1">
    <location>
        <position position="69"/>
    </location>
</feature>
<dbReference type="KEGG" id="mlr:MELLADRAFT_57035"/>